<dbReference type="FunFam" id="3.40.605.10:FF:000007">
    <property type="entry name" value="NAD/NADP-dependent betaine aldehyde dehydrogenase"/>
    <property type="match status" value="1"/>
</dbReference>
<dbReference type="Gene3D" id="3.40.605.10">
    <property type="entry name" value="Aldehyde Dehydrogenase, Chain A, domain 1"/>
    <property type="match status" value="1"/>
</dbReference>
<dbReference type="AlphaFoldDB" id="A0A0B5QHI8"/>
<dbReference type="FunFam" id="3.40.309.10:FF:000012">
    <property type="entry name" value="Betaine aldehyde dehydrogenase"/>
    <property type="match status" value="1"/>
</dbReference>
<dbReference type="InterPro" id="IPR016162">
    <property type="entry name" value="Ald_DH_N"/>
</dbReference>
<dbReference type="InterPro" id="IPR015590">
    <property type="entry name" value="Aldehyde_DH_dom"/>
</dbReference>
<comment type="catalytic activity">
    <reaction evidence="4">
        <text>an aldehyde + NAD(+) + H2O = a carboxylate + NADH + 2 H(+)</text>
        <dbReference type="Rhea" id="RHEA:16185"/>
        <dbReference type="ChEBI" id="CHEBI:15377"/>
        <dbReference type="ChEBI" id="CHEBI:15378"/>
        <dbReference type="ChEBI" id="CHEBI:17478"/>
        <dbReference type="ChEBI" id="CHEBI:29067"/>
        <dbReference type="ChEBI" id="CHEBI:57540"/>
        <dbReference type="ChEBI" id="CHEBI:57945"/>
        <dbReference type="EC" id="1.2.1.3"/>
    </reaction>
</comment>
<dbReference type="Pfam" id="PF00171">
    <property type="entry name" value="Aldedh"/>
    <property type="match status" value="1"/>
</dbReference>
<dbReference type="PANTHER" id="PTHR42804:SF1">
    <property type="entry name" value="ALDEHYDE DEHYDROGENASE-RELATED"/>
    <property type="match status" value="1"/>
</dbReference>
<evidence type="ECO:0000256" key="6">
    <source>
        <dbReference type="RuleBase" id="RU003345"/>
    </source>
</evidence>
<feature type="active site" evidence="5">
    <location>
        <position position="250"/>
    </location>
</feature>
<evidence type="ECO:0000313" key="9">
    <source>
        <dbReference type="Proteomes" id="UP000031866"/>
    </source>
</evidence>
<comment type="similarity">
    <text evidence="1 6">Belongs to the aldehyde dehydrogenase family.</text>
</comment>
<gene>
    <name evidence="8" type="ORF">LF65_00800</name>
</gene>
<evidence type="ECO:0000256" key="4">
    <source>
        <dbReference type="ARBA" id="ARBA00049194"/>
    </source>
</evidence>
<evidence type="ECO:0000256" key="5">
    <source>
        <dbReference type="PROSITE-ProRule" id="PRU10007"/>
    </source>
</evidence>
<evidence type="ECO:0000256" key="3">
    <source>
        <dbReference type="ARBA" id="ARBA00024226"/>
    </source>
</evidence>
<protein>
    <recommendedName>
        <fullName evidence="3">aldehyde dehydrogenase (NAD(+))</fullName>
        <ecNumber evidence="3">1.2.1.3</ecNumber>
    </recommendedName>
</protein>
<evidence type="ECO:0000259" key="7">
    <source>
        <dbReference type="Pfam" id="PF00171"/>
    </source>
</evidence>
<evidence type="ECO:0000256" key="1">
    <source>
        <dbReference type="ARBA" id="ARBA00009986"/>
    </source>
</evidence>
<dbReference type="InterPro" id="IPR016163">
    <property type="entry name" value="Ald_DH_C"/>
</dbReference>
<name>A0A0B5QHI8_CLOBE</name>
<dbReference type="Proteomes" id="UP000031866">
    <property type="component" value="Chromosome"/>
</dbReference>
<dbReference type="InterPro" id="IPR016161">
    <property type="entry name" value="Ald_DH/histidinol_DH"/>
</dbReference>
<dbReference type="SUPFAM" id="SSF53720">
    <property type="entry name" value="ALDH-like"/>
    <property type="match status" value="1"/>
</dbReference>
<sequence length="484" mass="52787">MKNNEKIKVIDKIYINGEFIKPNGTESMDIINPSTKEIIGRVILGNEVDTQKAIAAAKESFKTFSKTTLEERSDMLKRLYDAVISRADELTQACVEEYGAAVKAAAGRTQLTANSFLWAKEVMEEFEFTKYIGKAKVVLEPVGVIALITPWNANNSQIAIKVATAISAGCTVVIKPSEFCAIQTQILAECFHEAGIPSGVINIVNGLGSSVGAELTRNPDVAMISFTGSTKTAKIIHHGAVDTMKRVILELGGKSPNIILDDADFTKAIPRAIMSCFGNNGQMCIAGSRLLVPEYRLSEVKELIKKTVENTKVGYPWEEDTFIGPMINENHYNNVQRYIKIGIEEGAELVVGGEGHPEGLENGNFVKATVFANVTRDMTIAREEIFGPVLSILTYRTEEEAVEIANDTVYGLGAYISSSNIEKANQIASQIAAGTIYINDVMLEMKAPFGGFKQSGIGRECGIYGLQEHLEPKTIIVSKENIKE</sequence>
<dbReference type="InterPro" id="IPR016160">
    <property type="entry name" value="Ald_DH_CS_CYS"/>
</dbReference>
<dbReference type="GO" id="GO:0004029">
    <property type="term" value="F:aldehyde dehydrogenase (NAD+) activity"/>
    <property type="evidence" value="ECO:0007669"/>
    <property type="project" value="UniProtKB-EC"/>
</dbReference>
<keyword evidence="2 6" id="KW-0560">Oxidoreductase</keyword>
<evidence type="ECO:0000313" key="8">
    <source>
        <dbReference type="EMBL" id="AJG97427.1"/>
    </source>
</evidence>
<reference evidence="9" key="1">
    <citation type="submission" date="2014-12" db="EMBL/GenBank/DDBJ databases">
        <title>Genome sequence of Clostridium beijerinckii strain 59B.</title>
        <authorList>
            <person name="Little G.T."/>
            <person name="Minton N.P."/>
        </authorList>
    </citation>
    <scope>NUCLEOTIDE SEQUENCE [LARGE SCALE GENOMIC DNA]</scope>
    <source>
        <strain evidence="9">59B</strain>
    </source>
</reference>
<dbReference type="PANTHER" id="PTHR42804">
    <property type="entry name" value="ALDEHYDE DEHYDROGENASE"/>
    <property type="match status" value="1"/>
</dbReference>
<dbReference type="PROSITE" id="PS00687">
    <property type="entry name" value="ALDEHYDE_DEHYDR_GLU"/>
    <property type="match status" value="1"/>
</dbReference>
<dbReference type="STRING" id="1520.LF65_00800"/>
<dbReference type="EMBL" id="CP010086">
    <property type="protein sequence ID" value="AJG97427.1"/>
    <property type="molecule type" value="Genomic_DNA"/>
</dbReference>
<dbReference type="InterPro" id="IPR029510">
    <property type="entry name" value="Ald_DH_CS_GLU"/>
</dbReference>
<feature type="domain" description="Aldehyde dehydrogenase" evidence="7">
    <location>
        <begin position="20"/>
        <end position="475"/>
    </location>
</feature>
<dbReference type="KEGG" id="cbei:LF65_00800"/>
<dbReference type="Gene3D" id="3.40.309.10">
    <property type="entry name" value="Aldehyde Dehydrogenase, Chain A, domain 2"/>
    <property type="match status" value="1"/>
</dbReference>
<organism evidence="8 9">
    <name type="scientific">Clostridium beijerinckii</name>
    <name type="common">Clostridium MP</name>
    <dbReference type="NCBI Taxonomy" id="1520"/>
    <lineage>
        <taxon>Bacteria</taxon>
        <taxon>Bacillati</taxon>
        <taxon>Bacillota</taxon>
        <taxon>Clostridia</taxon>
        <taxon>Eubacteriales</taxon>
        <taxon>Clostridiaceae</taxon>
        <taxon>Clostridium</taxon>
    </lineage>
</organism>
<accession>A0A0B5QHI8</accession>
<dbReference type="PROSITE" id="PS00070">
    <property type="entry name" value="ALDEHYDE_DEHYDR_CYS"/>
    <property type="match status" value="1"/>
</dbReference>
<proteinExistence type="inferred from homology"/>
<dbReference type="RefSeq" id="WP_041894250.1">
    <property type="nucleotide sequence ID" value="NZ_CP010086.2"/>
</dbReference>
<dbReference type="CDD" id="cd07138">
    <property type="entry name" value="ALDH_CddD_SSP0762"/>
    <property type="match status" value="1"/>
</dbReference>
<evidence type="ECO:0000256" key="2">
    <source>
        <dbReference type="ARBA" id="ARBA00023002"/>
    </source>
</evidence>
<dbReference type="OrthoDB" id="9762913at2"/>
<dbReference type="EC" id="1.2.1.3" evidence="3"/>